<evidence type="ECO:0000259" key="1">
    <source>
        <dbReference type="Pfam" id="PF09836"/>
    </source>
</evidence>
<reference evidence="2 3" key="1">
    <citation type="submission" date="2023-01" db="EMBL/GenBank/DDBJ databases">
        <title>Thalassococcus onchidii sp. nov., isolated from a marine invertebrate from the South China Sea.</title>
        <authorList>
            <person name="Xu S."/>
            <person name="Liu Z."/>
            <person name="Xu Y."/>
        </authorList>
    </citation>
    <scope>NUCLEOTIDE SEQUENCE [LARGE SCALE GENOMIC DNA]</scope>
    <source>
        <strain evidence="2 3">KCTC 32084</strain>
    </source>
</reference>
<dbReference type="EMBL" id="JAQIOY010000013">
    <property type="protein sequence ID" value="MDA7426787.1"/>
    <property type="molecule type" value="Genomic_DNA"/>
</dbReference>
<comment type="caution">
    <text evidence="2">The sequence shown here is derived from an EMBL/GenBank/DDBJ whole genome shotgun (WGS) entry which is preliminary data.</text>
</comment>
<dbReference type="InterPro" id="IPR018640">
    <property type="entry name" value="DUF2063"/>
</dbReference>
<name>A0ABT4XXX7_9RHOB</name>
<evidence type="ECO:0000313" key="3">
    <source>
        <dbReference type="Proteomes" id="UP001210720"/>
    </source>
</evidence>
<dbReference type="Proteomes" id="UP001210720">
    <property type="component" value="Unassembled WGS sequence"/>
</dbReference>
<evidence type="ECO:0000313" key="2">
    <source>
        <dbReference type="EMBL" id="MDA7426787.1"/>
    </source>
</evidence>
<dbReference type="GO" id="GO:0003677">
    <property type="term" value="F:DNA binding"/>
    <property type="evidence" value="ECO:0007669"/>
    <property type="project" value="UniProtKB-KW"/>
</dbReference>
<keyword evidence="2" id="KW-0238">DNA-binding</keyword>
<protein>
    <submittedName>
        <fullName evidence="2">DNA-binding domain-containing protein</fullName>
    </submittedName>
</protein>
<organism evidence="2 3">
    <name type="scientific">Thalassococcus lentus</name>
    <dbReference type="NCBI Taxonomy" id="1210524"/>
    <lineage>
        <taxon>Bacteria</taxon>
        <taxon>Pseudomonadati</taxon>
        <taxon>Pseudomonadota</taxon>
        <taxon>Alphaproteobacteria</taxon>
        <taxon>Rhodobacterales</taxon>
        <taxon>Roseobacteraceae</taxon>
        <taxon>Thalassococcus</taxon>
    </lineage>
</organism>
<proteinExistence type="predicted"/>
<dbReference type="RefSeq" id="WP_271434143.1">
    <property type="nucleotide sequence ID" value="NZ_JAQIOY010000013.1"/>
</dbReference>
<gene>
    <name evidence="2" type="ORF">PFY00_18795</name>
</gene>
<dbReference type="InterPro" id="IPR044922">
    <property type="entry name" value="DUF2063_N_sf"/>
</dbReference>
<sequence length="247" mass="26145">MITVSQDAFRAGLLDARVPVPEGLKDNEGRSAGRRYAVYRNNVAVSLREALETGFPAVASLLGKENFAMVAGHFLRQSPPASPLMMHYGEGFPAFLEAAEPLAHIPYLGDIARLELAQRASYHAADCPAFDPAVFQDLSDGALMAGYLVLAPATKLVKSRWPMLSIYRYATQPGAAKPGAAPENVLITRPEFDPVLHPLDAAAAGFVQACLSGGNFGAALEAAGPEFDLPNTLSLLLSSGAIAQLKL</sequence>
<keyword evidence="3" id="KW-1185">Reference proteome</keyword>
<accession>A0ABT4XXX7</accession>
<feature type="domain" description="Putative DNA-binding" evidence="1">
    <location>
        <begin position="6"/>
        <end position="96"/>
    </location>
</feature>
<dbReference type="Pfam" id="PF09836">
    <property type="entry name" value="DUF2063"/>
    <property type="match status" value="1"/>
</dbReference>
<dbReference type="Gene3D" id="1.10.150.690">
    <property type="entry name" value="DUF2063"/>
    <property type="match status" value="1"/>
</dbReference>